<dbReference type="AlphaFoldDB" id="A0A1I0F284"/>
<dbReference type="Proteomes" id="UP000199345">
    <property type="component" value="Unassembled WGS sequence"/>
</dbReference>
<evidence type="ECO:0000313" key="1">
    <source>
        <dbReference type="EMBL" id="SET51745.1"/>
    </source>
</evidence>
<dbReference type="EMBL" id="FOIA01000032">
    <property type="protein sequence ID" value="SET51745.1"/>
    <property type="molecule type" value="Genomic_DNA"/>
</dbReference>
<proteinExistence type="predicted"/>
<reference evidence="2" key="1">
    <citation type="submission" date="2016-10" db="EMBL/GenBank/DDBJ databases">
        <authorList>
            <person name="Varghese N."/>
            <person name="Submissions S."/>
        </authorList>
    </citation>
    <scope>NUCLEOTIDE SEQUENCE [LARGE SCALE GENOMIC DNA]</scope>
    <source>
        <strain evidence="2">Nm71</strain>
    </source>
</reference>
<organism evidence="1 2">
    <name type="scientific">Nitrosomonas marina</name>
    <dbReference type="NCBI Taxonomy" id="917"/>
    <lineage>
        <taxon>Bacteria</taxon>
        <taxon>Pseudomonadati</taxon>
        <taxon>Pseudomonadota</taxon>
        <taxon>Betaproteobacteria</taxon>
        <taxon>Nitrosomonadales</taxon>
        <taxon>Nitrosomonadaceae</taxon>
        <taxon>Nitrosomonas</taxon>
    </lineage>
</organism>
<name>A0A1I0F284_9PROT</name>
<keyword evidence="2" id="KW-1185">Reference proteome</keyword>
<evidence type="ECO:0000313" key="2">
    <source>
        <dbReference type="Proteomes" id="UP000199345"/>
    </source>
</evidence>
<dbReference type="OrthoDB" id="9796131at2"/>
<sequence length="523" mass="57810">MELKNTKNGKVIDYMSRDYDSFLLSMRRLIPELMPEWTDYDREADFGNVLLQLFSHMGDILSYYQDRIVNESFLTTAQERKSIIQHLRLIGYRLSTATPASTTLTIQFPAVCTDVVIVSRGDSFATKSSQTSASVRFECVEDVPPIDCSTLTVDDETGRKHVDIQVEEGTLIKEDIIGTSLGTAGQRFILNFPRLILRTEGNGEINPDFKLWTDTSGVIDEDWRLQSTLAFSLEDAKDYIIEIDENDLATVIFGGNGVGAIPAVGAVIKVQYRTGGGAMGNVAAKTITTITDSPALNLVSARVINNDAATGGSDRETIAHAVSHAPNVFRSLKRAVTQLDCESIALKFNGVGKVRAVSTNWNTVTLYVAPQGGGRVSDILHADLLEYFEDKRPLSTLFEICDVDYVKIYVAATVGIEPYYSKTEMRQKIYEAAGKILSFDNTRFGQIIYLSKFYEAIENIEGVTYVTIHSFKREGRSGPDDDDGKIQLKHSELARIPGSDVNDSAEDMTYLGGIKLIKLDGGY</sequence>
<gene>
    <name evidence="1" type="ORF">SAMN05216326_13219</name>
</gene>
<protein>
    <submittedName>
        <fullName evidence="1">Putative baseplate assembly protein</fullName>
    </submittedName>
</protein>
<accession>A0A1I0F284</accession>